<keyword evidence="2" id="KW-1185">Reference proteome</keyword>
<evidence type="ECO:0000313" key="2">
    <source>
        <dbReference type="Proteomes" id="UP001163321"/>
    </source>
</evidence>
<name>A0ACC0VHP1_9STRA</name>
<reference evidence="1 2" key="1">
    <citation type="journal article" date="2022" name="bioRxiv">
        <title>The genome of the oomycete Peronosclerospora sorghi, a cosmopolitan pathogen of maize and sorghum, is inflated with dispersed pseudogenes.</title>
        <authorList>
            <person name="Fletcher K."/>
            <person name="Martin F."/>
            <person name="Isakeit T."/>
            <person name="Cavanaugh K."/>
            <person name="Magill C."/>
            <person name="Michelmore R."/>
        </authorList>
    </citation>
    <scope>NUCLEOTIDE SEQUENCE [LARGE SCALE GENOMIC DNA]</scope>
    <source>
        <strain evidence="1">P6</strain>
    </source>
</reference>
<gene>
    <name evidence="1" type="ORF">PsorP6_013993</name>
</gene>
<dbReference type="EMBL" id="CM047588">
    <property type="protein sequence ID" value="KAI9905268.1"/>
    <property type="molecule type" value="Genomic_DNA"/>
</dbReference>
<proteinExistence type="predicted"/>
<evidence type="ECO:0000313" key="1">
    <source>
        <dbReference type="EMBL" id="KAI9905268.1"/>
    </source>
</evidence>
<organism evidence="1 2">
    <name type="scientific">Peronosclerospora sorghi</name>
    <dbReference type="NCBI Taxonomy" id="230839"/>
    <lineage>
        <taxon>Eukaryota</taxon>
        <taxon>Sar</taxon>
        <taxon>Stramenopiles</taxon>
        <taxon>Oomycota</taxon>
        <taxon>Peronosporomycetes</taxon>
        <taxon>Peronosporales</taxon>
        <taxon>Peronosporaceae</taxon>
        <taxon>Peronosclerospora</taxon>
    </lineage>
</organism>
<accession>A0ACC0VHP1</accession>
<comment type="caution">
    <text evidence="1">The sequence shown here is derived from an EMBL/GenBank/DDBJ whole genome shotgun (WGS) entry which is preliminary data.</text>
</comment>
<sequence length="118" mass="13474">MIQKNHVINALATPCVSGQNAPFRDSKITRLFQNSLGGDTRTLIICCVTPSERFIEETKSTKQFAAREKDIKTLATVNEVLDGQTQLRRLKAEVHETRKTTKKRSFGYNPYHPLEKIR</sequence>
<protein>
    <submittedName>
        <fullName evidence="1">Uncharacterized protein</fullName>
    </submittedName>
</protein>
<dbReference type="Proteomes" id="UP001163321">
    <property type="component" value="Chromosome 9"/>
</dbReference>